<name>A0A5J5D1N4_9PERO</name>
<proteinExistence type="predicted"/>
<keyword evidence="2" id="KW-1185">Reference proteome</keyword>
<comment type="caution">
    <text evidence="1">The sequence shown here is derived from an EMBL/GenBank/DDBJ whole genome shotgun (WGS) entry which is preliminary data.</text>
</comment>
<dbReference type="Proteomes" id="UP000327493">
    <property type="component" value="Chromosome 10"/>
</dbReference>
<reference evidence="1 2" key="1">
    <citation type="submission" date="2019-08" db="EMBL/GenBank/DDBJ databases">
        <title>A chromosome-level genome assembly, high-density linkage maps, and genome scans reveal the genomic architecture of hybrid incompatibilities underlying speciation via character displacement in darters (Percidae: Etheostominae).</title>
        <authorList>
            <person name="Moran R.L."/>
            <person name="Catchen J.M."/>
            <person name="Fuller R.C."/>
        </authorList>
    </citation>
    <scope>NUCLEOTIDE SEQUENCE [LARGE SCALE GENOMIC DNA]</scope>
    <source>
        <strain evidence="1">EspeVRDwgs_2016</strain>
        <tissue evidence="1">Muscle</tissue>
    </source>
</reference>
<sequence length="95" mass="10673">MQLLHQALQRHLGALQLLLVEESSGRSFQIILQLPLPVSGHQELPVEHCCSHKQQTQMMGRPKAEMTMPVVRKMASSLQALLAESVSSTTRREMQ</sequence>
<evidence type="ECO:0000313" key="2">
    <source>
        <dbReference type="Proteomes" id="UP000327493"/>
    </source>
</evidence>
<dbReference type="AlphaFoldDB" id="A0A5J5D1N4"/>
<dbReference type="EMBL" id="VOFY01000010">
    <property type="protein sequence ID" value="KAA8588592.1"/>
    <property type="molecule type" value="Genomic_DNA"/>
</dbReference>
<accession>A0A5J5D1N4</accession>
<gene>
    <name evidence="1" type="ORF">FQN60_009937</name>
</gene>
<organism evidence="1 2">
    <name type="scientific">Etheostoma spectabile</name>
    <name type="common">orangethroat darter</name>
    <dbReference type="NCBI Taxonomy" id="54343"/>
    <lineage>
        <taxon>Eukaryota</taxon>
        <taxon>Metazoa</taxon>
        <taxon>Chordata</taxon>
        <taxon>Craniata</taxon>
        <taxon>Vertebrata</taxon>
        <taxon>Euteleostomi</taxon>
        <taxon>Actinopterygii</taxon>
        <taxon>Neopterygii</taxon>
        <taxon>Teleostei</taxon>
        <taxon>Neoteleostei</taxon>
        <taxon>Acanthomorphata</taxon>
        <taxon>Eupercaria</taxon>
        <taxon>Perciformes</taxon>
        <taxon>Percoidei</taxon>
        <taxon>Percidae</taxon>
        <taxon>Etheostomatinae</taxon>
        <taxon>Etheostoma</taxon>
    </lineage>
</organism>
<evidence type="ECO:0000313" key="1">
    <source>
        <dbReference type="EMBL" id="KAA8588592.1"/>
    </source>
</evidence>
<protein>
    <submittedName>
        <fullName evidence="1">Uncharacterized protein</fullName>
    </submittedName>
</protein>